<protein>
    <submittedName>
        <fullName evidence="1">Copper chaperone CopZ</fullName>
    </submittedName>
</protein>
<reference evidence="1 2" key="1">
    <citation type="submission" date="2023-07" db="EMBL/GenBank/DDBJ databases">
        <title>Sequencing the genomes of 1000 actinobacteria strains.</title>
        <authorList>
            <person name="Klenk H.-P."/>
        </authorList>
    </citation>
    <scope>NUCLEOTIDE SEQUENCE [LARGE SCALE GENOMIC DNA]</scope>
    <source>
        <strain evidence="1 2">DSM 19426</strain>
    </source>
</reference>
<sequence length="77" mass="7961">MMRGTPRTFVGPTVFTLEDAVCVHVVDAVRSQLGAIPGVRACELDVSAGVLVVTAESPVDRSTVLDVLHAAGCAVRA</sequence>
<organism evidence="1 2">
    <name type="scientific">Nocardioides marmoribigeumensis</name>
    <dbReference type="NCBI Taxonomy" id="433649"/>
    <lineage>
        <taxon>Bacteria</taxon>
        <taxon>Bacillati</taxon>
        <taxon>Actinomycetota</taxon>
        <taxon>Actinomycetes</taxon>
        <taxon>Propionibacteriales</taxon>
        <taxon>Nocardioidaceae</taxon>
        <taxon>Nocardioides</taxon>
    </lineage>
</organism>
<evidence type="ECO:0000313" key="1">
    <source>
        <dbReference type="EMBL" id="MDR7362116.1"/>
    </source>
</evidence>
<dbReference type="EMBL" id="JAVDYG010000001">
    <property type="protein sequence ID" value="MDR7362116.1"/>
    <property type="molecule type" value="Genomic_DNA"/>
</dbReference>
<keyword evidence="2" id="KW-1185">Reference proteome</keyword>
<accession>A0ABU2BU14</accession>
<gene>
    <name evidence="1" type="ORF">J2S63_001669</name>
</gene>
<dbReference type="Gene3D" id="3.30.70.100">
    <property type="match status" value="1"/>
</dbReference>
<proteinExistence type="predicted"/>
<dbReference type="SUPFAM" id="SSF55008">
    <property type="entry name" value="HMA, heavy metal-associated domain"/>
    <property type="match status" value="1"/>
</dbReference>
<dbReference type="InterPro" id="IPR036163">
    <property type="entry name" value="HMA_dom_sf"/>
</dbReference>
<dbReference type="Proteomes" id="UP001183648">
    <property type="component" value="Unassembled WGS sequence"/>
</dbReference>
<comment type="caution">
    <text evidence="1">The sequence shown here is derived from an EMBL/GenBank/DDBJ whole genome shotgun (WGS) entry which is preliminary data.</text>
</comment>
<name>A0ABU2BU14_9ACTN</name>
<evidence type="ECO:0000313" key="2">
    <source>
        <dbReference type="Proteomes" id="UP001183648"/>
    </source>
</evidence>